<dbReference type="GO" id="GO:0005581">
    <property type="term" value="C:collagen trimer"/>
    <property type="evidence" value="ECO:0007669"/>
    <property type="project" value="UniProtKB-KW"/>
</dbReference>
<accession>A0A210R2B6</accession>
<protein>
    <submittedName>
        <fullName evidence="8">Complement C1q and tumor necrosis factor-related protein 9A</fullName>
    </submittedName>
</protein>
<keyword evidence="4" id="KW-0175">Coiled coil</keyword>
<keyword evidence="2" id="KW-0964">Secreted</keyword>
<evidence type="ECO:0000259" key="7">
    <source>
        <dbReference type="PROSITE" id="PS50871"/>
    </source>
</evidence>
<dbReference type="PROSITE" id="PS50871">
    <property type="entry name" value="C1Q"/>
    <property type="match status" value="1"/>
</dbReference>
<dbReference type="OrthoDB" id="6343173at2759"/>
<feature type="coiled-coil region" evidence="4">
    <location>
        <begin position="41"/>
        <end position="103"/>
    </location>
</feature>
<evidence type="ECO:0000256" key="6">
    <source>
        <dbReference type="SAM" id="SignalP"/>
    </source>
</evidence>
<dbReference type="SMART" id="SM00110">
    <property type="entry name" value="C1Q"/>
    <property type="match status" value="1"/>
</dbReference>
<evidence type="ECO:0000256" key="5">
    <source>
        <dbReference type="SAM" id="MobiDB-lite"/>
    </source>
</evidence>
<feature type="chain" id="PRO_5012623067" evidence="6">
    <location>
        <begin position="21"/>
        <end position="401"/>
    </location>
</feature>
<dbReference type="SUPFAM" id="SSF49842">
    <property type="entry name" value="TNF-like"/>
    <property type="match status" value="1"/>
</dbReference>
<evidence type="ECO:0000256" key="2">
    <source>
        <dbReference type="ARBA" id="ARBA00022525"/>
    </source>
</evidence>
<name>A0A210R2B6_MIZYE</name>
<dbReference type="AlphaFoldDB" id="A0A210R2B6"/>
<dbReference type="PANTHER" id="PTHR15427:SF33">
    <property type="entry name" value="COLLAGEN IV NC1 DOMAIN-CONTAINING PROTEIN"/>
    <property type="match status" value="1"/>
</dbReference>
<feature type="signal peptide" evidence="6">
    <location>
        <begin position="1"/>
        <end position="20"/>
    </location>
</feature>
<dbReference type="InterPro" id="IPR008160">
    <property type="entry name" value="Collagen"/>
</dbReference>
<keyword evidence="3 6" id="KW-0732">Signal</keyword>
<dbReference type="Pfam" id="PF00386">
    <property type="entry name" value="C1q"/>
    <property type="match status" value="1"/>
</dbReference>
<gene>
    <name evidence="8" type="ORF">KP79_PYT17027</name>
</gene>
<evidence type="ECO:0000313" key="9">
    <source>
        <dbReference type="Proteomes" id="UP000242188"/>
    </source>
</evidence>
<dbReference type="InterPro" id="IPR001073">
    <property type="entry name" value="C1q_dom"/>
</dbReference>
<feature type="domain" description="C1q" evidence="7">
    <location>
        <begin position="266"/>
        <end position="401"/>
    </location>
</feature>
<dbReference type="Gene3D" id="2.60.120.40">
    <property type="match status" value="1"/>
</dbReference>
<evidence type="ECO:0000256" key="3">
    <source>
        <dbReference type="ARBA" id="ARBA00022729"/>
    </source>
</evidence>
<dbReference type="InterPro" id="IPR008983">
    <property type="entry name" value="Tumour_necrosis_fac-like_dom"/>
</dbReference>
<dbReference type="STRING" id="6573.A0A210R2B6"/>
<evidence type="ECO:0000256" key="1">
    <source>
        <dbReference type="ARBA" id="ARBA00004613"/>
    </source>
</evidence>
<dbReference type="PANTHER" id="PTHR15427">
    <property type="entry name" value="EMILIN ELASTIN MICROFIBRIL INTERFACE-LOCATED PROTEIN ELASTIN MICROFIBRIL INTERFACER"/>
    <property type="match status" value="1"/>
</dbReference>
<evidence type="ECO:0000256" key="4">
    <source>
        <dbReference type="SAM" id="Coils"/>
    </source>
</evidence>
<comment type="subcellular location">
    <subcellularLocation>
        <location evidence="1">Secreted</location>
    </subcellularLocation>
</comment>
<reference evidence="8 9" key="1">
    <citation type="journal article" date="2017" name="Nat. Ecol. Evol.">
        <title>Scallop genome provides insights into evolution of bilaterian karyotype and development.</title>
        <authorList>
            <person name="Wang S."/>
            <person name="Zhang J."/>
            <person name="Jiao W."/>
            <person name="Li J."/>
            <person name="Xun X."/>
            <person name="Sun Y."/>
            <person name="Guo X."/>
            <person name="Huan P."/>
            <person name="Dong B."/>
            <person name="Zhang L."/>
            <person name="Hu X."/>
            <person name="Sun X."/>
            <person name="Wang J."/>
            <person name="Zhao C."/>
            <person name="Wang Y."/>
            <person name="Wang D."/>
            <person name="Huang X."/>
            <person name="Wang R."/>
            <person name="Lv J."/>
            <person name="Li Y."/>
            <person name="Zhang Z."/>
            <person name="Liu B."/>
            <person name="Lu W."/>
            <person name="Hui Y."/>
            <person name="Liang J."/>
            <person name="Zhou Z."/>
            <person name="Hou R."/>
            <person name="Li X."/>
            <person name="Liu Y."/>
            <person name="Li H."/>
            <person name="Ning X."/>
            <person name="Lin Y."/>
            <person name="Zhao L."/>
            <person name="Xing Q."/>
            <person name="Dou J."/>
            <person name="Li Y."/>
            <person name="Mao J."/>
            <person name="Guo H."/>
            <person name="Dou H."/>
            <person name="Li T."/>
            <person name="Mu C."/>
            <person name="Jiang W."/>
            <person name="Fu Q."/>
            <person name="Fu X."/>
            <person name="Miao Y."/>
            <person name="Liu J."/>
            <person name="Yu Q."/>
            <person name="Li R."/>
            <person name="Liao H."/>
            <person name="Li X."/>
            <person name="Kong Y."/>
            <person name="Jiang Z."/>
            <person name="Chourrout D."/>
            <person name="Li R."/>
            <person name="Bao Z."/>
        </authorList>
    </citation>
    <scope>NUCLEOTIDE SEQUENCE [LARGE SCALE GENOMIC DNA]</scope>
    <source>
        <strain evidence="8 9">PY_sf001</strain>
    </source>
</reference>
<organism evidence="8 9">
    <name type="scientific">Mizuhopecten yessoensis</name>
    <name type="common">Japanese scallop</name>
    <name type="synonym">Patinopecten yessoensis</name>
    <dbReference type="NCBI Taxonomy" id="6573"/>
    <lineage>
        <taxon>Eukaryota</taxon>
        <taxon>Metazoa</taxon>
        <taxon>Spiralia</taxon>
        <taxon>Lophotrochozoa</taxon>
        <taxon>Mollusca</taxon>
        <taxon>Bivalvia</taxon>
        <taxon>Autobranchia</taxon>
        <taxon>Pteriomorphia</taxon>
        <taxon>Pectinida</taxon>
        <taxon>Pectinoidea</taxon>
        <taxon>Pectinidae</taxon>
        <taxon>Mizuhopecten</taxon>
    </lineage>
</organism>
<comment type="caution">
    <text evidence="8">The sequence shown here is derived from an EMBL/GenBank/DDBJ whole genome shotgun (WGS) entry which is preliminary data.</text>
</comment>
<keyword evidence="9" id="KW-1185">Reference proteome</keyword>
<dbReference type="Proteomes" id="UP000242188">
    <property type="component" value="Unassembled WGS sequence"/>
</dbReference>
<dbReference type="PRINTS" id="PR00007">
    <property type="entry name" value="COMPLEMNTC1Q"/>
</dbReference>
<proteinExistence type="predicted"/>
<evidence type="ECO:0000313" key="8">
    <source>
        <dbReference type="EMBL" id="OWF55045.1"/>
    </source>
</evidence>
<dbReference type="InterPro" id="IPR050392">
    <property type="entry name" value="Collagen/C1q_domain"/>
</dbReference>
<dbReference type="Pfam" id="PF01391">
    <property type="entry name" value="Collagen"/>
    <property type="match status" value="1"/>
</dbReference>
<dbReference type="EMBL" id="NEDP02000770">
    <property type="protein sequence ID" value="OWF55045.1"/>
    <property type="molecule type" value="Genomic_DNA"/>
</dbReference>
<feature type="region of interest" description="Disordered" evidence="5">
    <location>
        <begin position="213"/>
        <end position="252"/>
    </location>
</feature>
<sequence length="401" mass="43242">MKCAVVLFLIVSSLSLSVKADQLLELRTSVRALQLQCQSWREDDRQLIRDLQQQLMDIRQQNEFTKREVSDIKRKNEILSGKFKNLNSLYENLQIKYNKHNRRDAGNVTPLGTDLRRTDSHFKPSFSLHDHWPVSSVTTQTPDVSSAVPLHHWLGFGSQVTAGGTGSSVLSASTASTGQLGGTVSIDQQGGIGSTGKQGGNVSCTCQKGDVGPAGPQGINGPSGLKGDIGHIGPQGPKGDTGRTGSKGEPGPMGIHGPKGDAATMIKQDGVAFYATLTNTINVRMGMTLKYENVLTNEGHQYDQNTGIFTCDVSGLYVFSWSTGVGQSGFVNTELAKNDQMVNMQITTGADDHELSNSHTAVLSLQDNDRVQVIVYKIIPGRSSYVLSQASAFSGFLLFKH</sequence>